<evidence type="ECO:0000256" key="1">
    <source>
        <dbReference type="ARBA" id="ARBA00007039"/>
    </source>
</evidence>
<evidence type="ECO:0000256" key="2">
    <source>
        <dbReference type="SAM" id="Coils"/>
    </source>
</evidence>
<dbReference type="GO" id="GO:0004252">
    <property type="term" value="F:serine-type endopeptidase activity"/>
    <property type="evidence" value="ECO:0007669"/>
    <property type="project" value="InterPro"/>
</dbReference>
<gene>
    <name evidence="3" type="ORF">LCGC14_2207450</name>
</gene>
<dbReference type="GO" id="GO:0006515">
    <property type="term" value="P:protein quality control for misfolded or incompletely synthesized proteins"/>
    <property type="evidence" value="ECO:0007669"/>
    <property type="project" value="TreeGrafter"/>
</dbReference>
<dbReference type="InterPro" id="IPR029045">
    <property type="entry name" value="ClpP/crotonase-like_dom_sf"/>
</dbReference>
<dbReference type="GO" id="GO:0051117">
    <property type="term" value="F:ATPase binding"/>
    <property type="evidence" value="ECO:0007669"/>
    <property type="project" value="TreeGrafter"/>
</dbReference>
<keyword evidence="2" id="KW-0175">Coiled coil</keyword>
<evidence type="ECO:0000313" key="3">
    <source>
        <dbReference type="EMBL" id="KKL60226.1"/>
    </source>
</evidence>
<dbReference type="PRINTS" id="PR00127">
    <property type="entry name" value="CLPPROTEASEP"/>
</dbReference>
<dbReference type="Gene3D" id="3.90.226.10">
    <property type="entry name" value="2-enoyl-CoA Hydratase, Chain A, domain 1"/>
    <property type="match status" value="1"/>
</dbReference>
<dbReference type="GO" id="GO:0004176">
    <property type="term" value="F:ATP-dependent peptidase activity"/>
    <property type="evidence" value="ECO:0007669"/>
    <property type="project" value="InterPro"/>
</dbReference>
<organism evidence="3">
    <name type="scientific">marine sediment metagenome</name>
    <dbReference type="NCBI Taxonomy" id="412755"/>
    <lineage>
        <taxon>unclassified sequences</taxon>
        <taxon>metagenomes</taxon>
        <taxon>ecological metagenomes</taxon>
    </lineage>
</organism>
<proteinExistence type="inferred from homology"/>
<dbReference type="PANTHER" id="PTHR10381">
    <property type="entry name" value="ATP-DEPENDENT CLP PROTEASE PROTEOLYTIC SUBUNIT"/>
    <property type="match status" value="1"/>
</dbReference>
<evidence type="ECO:0008006" key="4">
    <source>
        <dbReference type="Google" id="ProtNLM"/>
    </source>
</evidence>
<dbReference type="EMBL" id="LAZR01029222">
    <property type="protein sequence ID" value="KKL60226.1"/>
    <property type="molecule type" value="Genomic_DNA"/>
</dbReference>
<dbReference type="InterPro" id="IPR001907">
    <property type="entry name" value="ClpP"/>
</dbReference>
<reference evidence="3" key="1">
    <citation type="journal article" date="2015" name="Nature">
        <title>Complex archaea that bridge the gap between prokaryotes and eukaryotes.</title>
        <authorList>
            <person name="Spang A."/>
            <person name="Saw J.H."/>
            <person name="Jorgensen S.L."/>
            <person name="Zaremba-Niedzwiedzka K."/>
            <person name="Martijn J."/>
            <person name="Lind A.E."/>
            <person name="van Eijk R."/>
            <person name="Schleper C."/>
            <person name="Guy L."/>
            <person name="Ettema T.J."/>
        </authorList>
    </citation>
    <scope>NUCLEOTIDE SEQUENCE</scope>
</reference>
<comment type="similarity">
    <text evidence="1">Belongs to the peptidase S14 family.</text>
</comment>
<dbReference type="Pfam" id="PF00574">
    <property type="entry name" value="CLP_protease"/>
    <property type="match status" value="1"/>
</dbReference>
<dbReference type="AlphaFoldDB" id="A0A0F9E284"/>
<dbReference type="GO" id="GO:0009368">
    <property type="term" value="C:endopeptidase Clp complex"/>
    <property type="evidence" value="ECO:0007669"/>
    <property type="project" value="TreeGrafter"/>
</dbReference>
<dbReference type="SUPFAM" id="SSF52096">
    <property type="entry name" value="ClpP/crotonase"/>
    <property type="match status" value="1"/>
</dbReference>
<sequence length="229" mass="25437">MVKDDDVGKFPKEVIPALKRKLNAEADHAEAEAQIARAQAVAAEIGQRDLERKESDYLAGNKFHKVYAFNEVVGASSVGACISQLNIWSRTDPGCDIEIIFNSPGGAVIDGMALYDYFQMLKQKGHKLTTATFGMAASMAGILLQAGDVRVIGAESYILIHEISTGAIGKIGELEDVVEFTKKIQRRVLKIFADRSNKPVSYFEKHWRRMDWWLDSSEAMEIGLVDEVR</sequence>
<name>A0A0F9E284_9ZZZZ</name>
<feature type="coiled-coil region" evidence="2">
    <location>
        <begin position="19"/>
        <end position="48"/>
    </location>
</feature>
<accession>A0A0F9E284</accession>
<protein>
    <recommendedName>
        <fullName evidence="4">ATP-dependent Clp protease proteolytic subunit</fullName>
    </recommendedName>
</protein>
<comment type="caution">
    <text evidence="3">The sequence shown here is derived from an EMBL/GenBank/DDBJ whole genome shotgun (WGS) entry which is preliminary data.</text>
</comment>
<dbReference type="InterPro" id="IPR023562">
    <property type="entry name" value="ClpP/TepA"/>
</dbReference>
<dbReference type="PANTHER" id="PTHR10381:SF11">
    <property type="entry name" value="ATP-DEPENDENT CLP PROTEASE PROTEOLYTIC SUBUNIT, MITOCHONDRIAL"/>
    <property type="match status" value="1"/>
</dbReference>